<protein>
    <submittedName>
        <fullName evidence="1">Uncharacterized protein</fullName>
    </submittedName>
</protein>
<dbReference type="Proteomes" id="UP001189429">
    <property type="component" value="Unassembled WGS sequence"/>
</dbReference>
<reference evidence="1" key="1">
    <citation type="submission" date="2023-10" db="EMBL/GenBank/DDBJ databases">
        <authorList>
            <person name="Chen Y."/>
            <person name="Shah S."/>
            <person name="Dougan E. K."/>
            <person name="Thang M."/>
            <person name="Chan C."/>
        </authorList>
    </citation>
    <scope>NUCLEOTIDE SEQUENCE [LARGE SCALE GENOMIC DNA]</scope>
</reference>
<evidence type="ECO:0000313" key="1">
    <source>
        <dbReference type="EMBL" id="CAK0898867.1"/>
    </source>
</evidence>
<keyword evidence="2" id="KW-1185">Reference proteome</keyword>
<dbReference type="EMBL" id="CAUYUJ010020516">
    <property type="protein sequence ID" value="CAK0898867.1"/>
    <property type="molecule type" value="Genomic_DNA"/>
</dbReference>
<name>A0ABN9XGN2_9DINO</name>
<organism evidence="1 2">
    <name type="scientific">Prorocentrum cordatum</name>
    <dbReference type="NCBI Taxonomy" id="2364126"/>
    <lineage>
        <taxon>Eukaryota</taxon>
        <taxon>Sar</taxon>
        <taxon>Alveolata</taxon>
        <taxon>Dinophyceae</taxon>
        <taxon>Prorocentrales</taxon>
        <taxon>Prorocentraceae</taxon>
        <taxon>Prorocentrum</taxon>
    </lineage>
</organism>
<sequence length="112" mass="12065">MNPPAITKNGAAVKQPMKVNAQIKKPRPMAAAPPAMDPICPPVHLALRRLRRLLPFSVSATSIPLAKEALRNCASKRLSREAGISCDWSTSTISSRLTQRISVPEGISKAKV</sequence>
<accession>A0ABN9XGN2</accession>
<evidence type="ECO:0000313" key="2">
    <source>
        <dbReference type="Proteomes" id="UP001189429"/>
    </source>
</evidence>
<comment type="caution">
    <text evidence="1">The sequence shown here is derived from an EMBL/GenBank/DDBJ whole genome shotgun (WGS) entry which is preliminary data.</text>
</comment>
<proteinExistence type="predicted"/>
<gene>
    <name evidence="1" type="ORF">PCOR1329_LOCUS76539</name>
</gene>